<dbReference type="InterPro" id="IPR057336">
    <property type="entry name" value="GerAC_N"/>
</dbReference>
<keyword evidence="6" id="KW-0564">Palmitate</keyword>
<gene>
    <name evidence="10" type="ORF">OB236_02335</name>
</gene>
<feature type="domain" description="Spore germination GerAC-like C-terminal" evidence="8">
    <location>
        <begin position="212"/>
        <end position="374"/>
    </location>
</feature>
<evidence type="ECO:0000256" key="7">
    <source>
        <dbReference type="ARBA" id="ARBA00023288"/>
    </source>
</evidence>
<dbReference type="PROSITE" id="PS51257">
    <property type="entry name" value="PROKAR_LIPOPROTEIN"/>
    <property type="match status" value="1"/>
</dbReference>
<dbReference type="RefSeq" id="WP_262682515.1">
    <property type="nucleotide sequence ID" value="NZ_JAOQIO010000007.1"/>
</dbReference>
<dbReference type="Gene3D" id="3.30.300.210">
    <property type="entry name" value="Nutrient germinant receptor protein C, domain 3"/>
    <property type="match status" value="1"/>
</dbReference>
<keyword evidence="4" id="KW-0732">Signal</keyword>
<evidence type="ECO:0000313" key="10">
    <source>
        <dbReference type="EMBL" id="MCU6790957.1"/>
    </source>
</evidence>
<evidence type="ECO:0000256" key="2">
    <source>
        <dbReference type="ARBA" id="ARBA00007886"/>
    </source>
</evidence>
<comment type="subcellular location">
    <subcellularLocation>
        <location evidence="1">Membrane</location>
        <topology evidence="1">Lipid-anchor</topology>
    </subcellularLocation>
</comment>
<dbReference type="NCBIfam" id="TIGR02887">
    <property type="entry name" value="spore_ger_x_C"/>
    <property type="match status" value="1"/>
</dbReference>
<evidence type="ECO:0000256" key="3">
    <source>
        <dbReference type="ARBA" id="ARBA00022544"/>
    </source>
</evidence>
<keyword evidence="7" id="KW-0449">Lipoprotein</keyword>
<accession>A0ABT2U8U4</accession>
<evidence type="ECO:0000259" key="8">
    <source>
        <dbReference type="Pfam" id="PF05504"/>
    </source>
</evidence>
<evidence type="ECO:0000313" key="11">
    <source>
        <dbReference type="Proteomes" id="UP001652445"/>
    </source>
</evidence>
<evidence type="ECO:0000256" key="4">
    <source>
        <dbReference type="ARBA" id="ARBA00022729"/>
    </source>
</evidence>
<evidence type="ECO:0000259" key="9">
    <source>
        <dbReference type="Pfam" id="PF25198"/>
    </source>
</evidence>
<dbReference type="InterPro" id="IPR008844">
    <property type="entry name" value="Spore_GerAC-like"/>
</dbReference>
<comment type="caution">
    <text evidence="10">The sequence shown here is derived from an EMBL/GenBank/DDBJ whole genome shotgun (WGS) entry which is preliminary data.</text>
</comment>
<reference evidence="10 11" key="1">
    <citation type="submission" date="2022-09" db="EMBL/GenBank/DDBJ databases">
        <authorList>
            <person name="Han X.L."/>
            <person name="Wang Q."/>
            <person name="Lu T."/>
        </authorList>
    </citation>
    <scope>NUCLEOTIDE SEQUENCE [LARGE SCALE GENOMIC DNA]</scope>
    <source>
        <strain evidence="10 11">WQ 127069</strain>
    </source>
</reference>
<dbReference type="Proteomes" id="UP001652445">
    <property type="component" value="Unassembled WGS sequence"/>
</dbReference>
<dbReference type="Pfam" id="PF25198">
    <property type="entry name" value="Spore_GerAC_N"/>
    <property type="match status" value="1"/>
</dbReference>
<dbReference type="InterPro" id="IPR046953">
    <property type="entry name" value="Spore_GerAC-like_C"/>
</dbReference>
<feature type="domain" description="Spore germination protein N-terminal" evidence="9">
    <location>
        <begin position="25"/>
        <end position="195"/>
    </location>
</feature>
<organism evidence="10 11">
    <name type="scientific">Paenibacillus baimaensis</name>
    <dbReference type="NCBI Taxonomy" id="2982185"/>
    <lineage>
        <taxon>Bacteria</taxon>
        <taxon>Bacillati</taxon>
        <taxon>Bacillota</taxon>
        <taxon>Bacilli</taxon>
        <taxon>Bacillales</taxon>
        <taxon>Paenibacillaceae</taxon>
        <taxon>Paenibacillus</taxon>
    </lineage>
</organism>
<comment type="similarity">
    <text evidence="2">Belongs to the GerABKC lipoprotein family.</text>
</comment>
<dbReference type="PANTHER" id="PTHR35789:SF1">
    <property type="entry name" value="SPORE GERMINATION PROTEIN B3"/>
    <property type="match status" value="1"/>
</dbReference>
<evidence type="ECO:0000256" key="6">
    <source>
        <dbReference type="ARBA" id="ARBA00023139"/>
    </source>
</evidence>
<keyword evidence="11" id="KW-1185">Reference proteome</keyword>
<dbReference type="InterPro" id="IPR038501">
    <property type="entry name" value="Spore_GerAC_C_sf"/>
</dbReference>
<dbReference type="PANTHER" id="PTHR35789">
    <property type="entry name" value="SPORE GERMINATION PROTEIN B3"/>
    <property type="match status" value="1"/>
</dbReference>
<sequence length="385" mass="43185">MKQRTWSLVVILGICLISSGCRGNMELNDLHLVHSIAIDEGSKGLIKLTAEIAELTPTGQQPKGMHNGTFFLSVEGNSLFEAARLMRAKSDRTLLWGHTTVILFSKAAAKNGINKHIEALRRLKQFRNSTLLYVTDGHAFEVLRVSKPNGPIFSQVLRGLSQGEKSTAFTQQTSLIDVYKELVNRTHDLTIPALQVVKNPIQSKKQQLQAMGLYAFQGERLIGLMSTTETKGYLRALNKMESSVETLTCGPNQTITFENINNKSLIKPIVDANLKPKTHIDIYATLNITGYECKGAQINPEIILELEKKLNKAIASDVQQYIRYSQKHKVDLLGIGEKIHRSYPKYWKKMQASWDDIYAASQFTVTAHCRIDHTNFIFEIEPSVG</sequence>
<name>A0ABT2U8U4_9BACL</name>
<keyword evidence="5" id="KW-0472">Membrane</keyword>
<evidence type="ECO:0000256" key="5">
    <source>
        <dbReference type="ARBA" id="ARBA00023136"/>
    </source>
</evidence>
<dbReference type="EMBL" id="JAOQIO010000007">
    <property type="protein sequence ID" value="MCU6790957.1"/>
    <property type="molecule type" value="Genomic_DNA"/>
</dbReference>
<proteinExistence type="inferred from homology"/>
<keyword evidence="3" id="KW-0309">Germination</keyword>
<protein>
    <submittedName>
        <fullName evidence="10">Ger(X)C family spore germination protein</fullName>
    </submittedName>
</protein>
<dbReference type="Pfam" id="PF05504">
    <property type="entry name" value="Spore_GerAC"/>
    <property type="match status" value="1"/>
</dbReference>
<evidence type="ECO:0000256" key="1">
    <source>
        <dbReference type="ARBA" id="ARBA00004635"/>
    </source>
</evidence>